<comment type="similarity">
    <text evidence="1 5">Belongs to the MsrA Met sulfoxide reductase family.</text>
</comment>
<evidence type="ECO:0000313" key="6">
    <source>
        <dbReference type="EMBL" id="AQP45190.1"/>
    </source>
</evidence>
<dbReference type="HAMAP" id="MF_01401">
    <property type="entry name" value="MsrA"/>
    <property type="match status" value="1"/>
</dbReference>
<organism evidence="6 7">
    <name type="scientific">Tessaracoccus flavus</name>
    <dbReference type="NCBI Taxonomy" id="1610493"/>
    <lineage>
        <taxon>Bacteria</taxon>
        <taxon>Bacillati</taxon>
        <taxon>Actinomycetota</taxon>
        <taxon>Actinomycetes</taxon>
        <taxon>Propionibacteriales</taxon>
        <taxon>Propionibacteriaceae</taxon>
        <taxon>Tessaracoccus</taxon>
    </lineage>
</organism>
<dbReference type="KEGG" id="tfl:RPIT_10595"/>
<dbReference type="GO" id="GO:0005737">
    <property type="term" value="C:cytoplasm"/>
    <property type="evidence" value="ECO:0007669"/>
    <property type="project" value="TreeGrafter"/>
</dbReference>
<gene>
    <name evidence="5" type="primary">msrA</name>
    <name evidence="6" type="ORF">RPIT_10595</name>
</gene>
<dbReference type="EC" id="1.8.4.11" evidence="5"/>
<evidence type="ECO:0000256" key="4">
    <source>
        <dbReference type="ARBA" id="ARBA00048782"/>
    </source>
</evidence>
<accession>A0A1Q2CGK3</accession>
<dbReference type="RefSeq" id="WP_077343004.1">
    <property type="nucleotide sequence ID" value="NZ_CP019605.1"/>
</dbReference>
<dbReference type="AlphaFoldDB" id="A0A1Q2CGK3"/>
<dbReference type="EMBL" id="CP019605">
    <property type="protein sequence ID" value="AQP45190.1"/>
    <property type="molecule type" value="Genomic_DNA"/>
</dbReference>
<dbReference type="FunFam" id="3.30.1060.10:FF:000001">
    <property type="entry name" value="Peptide methionine sulfoxide reductase MsrA"/>
    <property type="match status" value="1"/>
</dbReference>
<dbReference type="GO" id="GO:0034599">
    <property type="term" value="P:cellular response to oxidative stress"/>
    <property type="evidence" value="ECO:0007669"/>
    <property type="project" value="TreeGrafter"/>
</dbReference>
<protein>
    <recommendedName>
        <fullName evidence="5">Peptide methionine sulfoxide reductase MsrA</fullName>
        <shortName evidence="5">Protein-methionine-S-oxide reductase</shortName>
        <ecNumber evidence="5">1.8.4.11</ecNumber>
    </recommendedName>
    <alternativeName>
        <fullName evidence="5">Peptide-methionine (S)-S-oxide reductase</fullName>
        <shortName evidence="5">Peptide Met(O) reductase</shortName>
    </alternativeName>
</protein>
<comment type="catalytic activity">
    <reaction evidence="3 5">
        <text>L-methionyl-[protein] + [thioredoxin]-disulfide + H2O = L-methionyl-(S)-S-oxide-[protein] + [thioredoxin]-dithiol</text>
        <dbReference type="Rhea" id="RHEA:14217"/>
        <dbReference type="Rhea" id="RHEA-COMP:10698"/>
        <dbReference type="Rhea" id="RHEA-COMP:10700"/>
        <dbReference type="Rhea" id="RHEA-COMP:12313"/>
        <dbReference type="Rhea" id="RHEA-COMP:12315"/>
        <dbReference type="ChEBI" id="CHEBI:15377"/>
        <dbReference type="ChEBI" id="CHEBI:16044"/>
        <dbReference type="ChEBI" id="CHEBI:29950"/>
        <dbReference type="ChEBI" id="CHEBI:44120"/>
        <dbReference type="ChEBI" id="CHEBI:50058"/>
        <dbReference type="EC" id="1.8.4.11"/>
    </reaction>
</comment>
<name>A0A1Q2CGK3_9ACTN</name>
<comment type="catalytic activity">
    <reaction evidence="4 5">
        <text>[thioredoxin]-disulfide + L-methionine + H2O = L-methionine (S)-S-oxide + [thioredoxin]-dithiol</text>
        <dbReference type="Rhea" id="RHEA:19993"/>
        <dbReference type="Rhea" id="RHEA-COMP:10698"/>
        <dbReference type="Rhea" id="RHEA-COMP:10700"/>
        <dbReference type="ChEBI" id="CHEBI:15377"/>
        <dbReference type="ChEBI" id="CHEBI:29950"/>
        <dbReference type="ChEBI" id="CHEBI:50058"/>
        <dbReference type="ChEBI" id="CHEBI:57844"/>
        <dbReference type="ChEBI" id="CHEBI:58772"/>
        <dbReference type="EC" id="1.8.4.11"/>
    </reaction>
</comment>
<dbReference type="OrthoDB" id="4174719at2"/>
<dbReference type="GO" id="GO:0008113">
    <property type="term" value="F:peptide-methionine (S)-S-oxide reductase activity"/>
    <property type="evidence" value="ECO:0007669"/>
    <property type="project" value="UniProtKB-UniRule"/>
</dbReference>
<dbReference type="PANTHER" id="PTHR42799:SF2">
    <property type="entry name" value="MITOCHONDRIAL PEPTIDE METHIONINE SULFOXIDE REDUCTASE"/>
    <property type="match status" value="1"/>
</dbReference>
<sequence length="222" mass="24949">MEIDVLAWLNSRMNQTPQMVTEREALPGRDATILSPMPTHEVLGLPLDEVPTGCEVAYFALGCYWGVERLYWETDGVVNTAAGFMGGFTPNPTYRETCTGRTGHTETVRVVFDPARVSYDDLLRIFWENHDPTQVNRQGNDLGTQYRSAIFPTNDEQARAAERTRAEFQANLASEGFGSIATEIVPDQTFFYAEDEHQQYLHKNPHGYCPIHATGVKCGPRD</sequence>
<dbReference type="NCBIfam" id="TIGR00401">
    <property type="entry name" value="msrA"/>
    <property type="match status" value="1"/>
</dbReference>
<dbReference type="Proteomes" id="UP000188324">
    <property type="component" value="Chromosome"/>
</dbReference>
<dbReference type="Gene3D" id="3.30.1060.10">
    <property type="entry name" value="Peptide methionine sulphoxide reductase MsrA"/>
    <property type="match status" value="1"/>
</dbReference>
<keyword evidence="2 5" id="KW-0560">Oxidoreductase</keyword>
<feature type="active site" evidence="5">
    <location>
        <position position="63"/>
    </location>
</feature>
<dbReference type="InterPro" id="IPR036509">
    <property type="entry name" value="Met_Sox_Rdtase_MsrA_sf"/>
</dbReference>
<dbReference type="InterPro" id="IPR050162">
    <property type="entry name" value="MsrA_MetSO_reductase"/>
</dbReference>
<evidence type="ECO:0000256" key="1">
    <source>
        <dbReference type="ARBA" id="ARBA00005591"/>
    </source>
</evidence>
<reference evidence="6 7" key="1">
    <citation type="journal article" date="2016" name="Int. J. Syst. Evol. Microbiol.">
        <title>Tessaracoccus flavus sp. nov., isolated from the drainage system of a lindane-producing factory.</title>
        <authorList>
            <person name="Kumari R."/>
            <person name="Singh P."/>
            <person name="Schumann P."/>
            <person name="Lal R."/>
        </authorList>
    </citation>
    <scope>NUCLEOTIDE SEQUENCE [LARGE SCALE GENOMIC DNA]</scope>
    <source>
        <strain evidence="6 7">RP1T</strain>
    </source>
</reference>
<evidence type="ECO:0000256" key="3">
    <source>
        <dbReference type="ARBA" id="ARBA00047806"/>
    </source>
</evidence>
<dbReference type="PANTHER" id="PTHR42799">
    <property type="entry name" value="MITOCHONDRIAL PEPTIDE METHIONINE SULFOXIDE REDUCTASE"/>
    <property type="match status" value="1"/>
</dbReference>
<dbReference type="STRING" id="1610493.RPIT_10595"/>
<dbReference type="SUPFAM" id="SSF55068">
    <property type="entry name" value="Peptide methionine sulfoxide reductase"/>
    <property type="match status" value="1"/>
</dbReference>
<evidence type="ECO:0000256" key="5">
    <source>
        <dbReference type="HAMAP-Rule" id="MF_01401"/>
    </source>
</evidence>
<dbReference type="Pfam" id="PF01625">
    <property type="entry name" value="PMSR"/>
    <property type="match status" value="1"/>
</dbReference>
<comment type="function">
    <text evidence="5">Has an important function as a repair enzyme for proteins that have been inactivated by oxidation. Catalyzes the reversible oxidation-reduction of methionine sulfoxide in proteins to methionine.</text>
</comment>
<proteinExistence type="inferred from homology"/>
<keyword evidence="7" id="KW-1185">Reference proteome</keyword>
<dbReference type="InterPro" id="IPR002569">
    <property type="entry name" value="Met_Sox_Rdtase_MsrA_dom"/>
</dbReference>
<evidence type="ECO:0000313" key="7">
    <source>
        <dbReference type="Proteomes" id="UP000188324"/>
    </source>
</evidence>
<evidence type="ECO:0000256" key="2">
    <source>
        <dbReference type="ARBA" id="ARBA00023002"/>
    </source>
</evidence>